<gene>
    <name evidence="2" type="ORF">AV530_015383</name>
</gene>
<dbReference type="EMBL" id="LSYS01006073">
    <property type="protein sequence ID" value="OPJ76072.1"/>
    <property type="molecule type" value="Genomic_DNA"/>
</dbReference>
<proteinExistence type="predicted"/>
<sequence length="80" mass="8492">MQLYRLLRDSEAFGHRSCSAAGQPPPGRGTARPRPARGLPAAPALQVPAVCLLKVHSSPVVPQLIQHCEGVSLEGDMLLN</sequence>
<protein>
    <submittedName>
        <fullName evidence="2">Uncharacterized protein</fullName>
    </submittedName>
</protein>
<evidence type="ECO:0000313" key="2">
    <source>
        <dbReference type="EMBL" id="OPJ76072.1"/>
    </source>
</evidence>
<feature type="region of interest" description="Disordered" evidence="1">
    <location>
        <begin position="14"/>
        <end position="39"/>
    </location>
</feature>
<feature type="compositionally biased region" description="Low complexity" evidence="1">
    <location>
        <begin position="28"/>
        <end position="39"/>
    </location>
</feature>
<reference evidence="2 3" key="1">
    <citation type="submission" date="2016-02" db="EMBL/GenBank/DDBJ databases">
        <title>Band-tailed pigeon sequencing and assembly.</title>
        <authorList>
            <person name="Soares A.E."/>
            <person name="Novak B.J."/>
            <person name="Rice E.S."/>
            <person name="O'Connell B."/>
            <person name="Chang D."/>
            <person name="Weber S."/>
            <person name="Shapiro B."/>
        </authorList>
    </citation>
    <scope>NUCLEOTIDE SEQUENCE [LARGE SCALE GENOMIC DNA]</scope>
    <source>
        <strain evidence="2">BTP2013</strain>
        <tissue evidence="2">Blood</tissue>
    </source>
</reference>
<dbReference type="AlphaFoldDB" id="A0A1V4JV51"/>
<accession>A0A1V4JV51</accession>
<name>A0A1V4JV51_PATFA</name>
<evidence type="ECO:0000313" key="3">
    <source>
        <dbReference type="Proteomes" id="UP000190648"/>
    </source>
</evidence>
<dbReference type="Proteomes" id="UP000190648">
    <property type="component" value="Unassembled WGS sequence"/>
</dbReference>
<evidence type="ECO:0000256" key="1">
    <source>
        <dbReference type="SAM" id="MobiDB-lite"/>
    </source>
</evidence>
<comment type="caution">
    <text evidence="2">The sequence shown here is derived from an EMBL/GenBank/DDBJ whole genome shotgun (WGS) entry which is preliminary data.</text>
</comment>
<keyword evidence="3" id="KW-1185">Reference proteome</keyword>
<organism evidence="2 3">
    <name type="scientific">Patagioenas fasciata monilis</name>
    <dbReference type="NCBI Taxonomy" id="372326"/>
    <lineage>
        <taxon>Eukaryota</taxon>
        <taxon>Metazoa</taxon>
        <taxon>Chordata</taxon>
        <taxon>Craniata</taxon>
        <taxon>Vertebrata</taxon>
        <taxon>Euteleostomi</taxon>
        <taxon>Archelosauria</taxon>
        <taxon>Archosauria</taxon>
        <taxon>Dinosauria</taxon>
        <taxon>Saurischia</taxon>
        <taxon>Theropoda</taxon>
        <taxon>Coelurosauria</taxon>
        <taxon>Aves</taxon>
        <taxon>Neognathae</taxon>
        <taxon>Neoaves</taxon>
        <taxon>Columbimorphae</taxon>
        <taxon>Columbiformes</taxon>
        <taxon>Columbidae</taxon>
        <taxon>Patagioenas</taxon>
    </lineage>
</organism>